<keyword evidence="3" id="KW-1185">Reference proteome</keyword>
<evidence type="ECO:0000313" key="2">
    <source>
        <dbReference type="EMBL" id="NEL56130.1"/>
    </source>
</evidence>
<dbReference type="InterPro" id="IPR010982">
    <property type="entry name" value="Lambda_DNA-bd_dom_sf"/>
</dbReference>
<dbReference type="InterPro" id="IPR001387">
    <property type="entry name" value="Cro/C1-type_HTH"/>
</dbReference>
<feature type="domain" description="HTH cro/C1-type" evidence="1">
    <location>
        <begin position="7"/>
        <end position="63"/>
    </location>
</feature>
<dbReference type="Gene3D" id="1.10.260.40">
    <property type="entry name" value="lambda repressor-like DNA-binding domains"/>
    <property type="match status" value="1"/>
</dbReference>
<comment type="caution">
    <text evidence="2">The sequence shown here is derived from an EMBL/GenBank/DDBJ whole genome shotgun (WGS) entry which is preliminary data.</text>
</comment>
<dbReference type="GO" id="GO:0003677">
    <property type="term" value="F:DNA binding"/>
    <property type="evidence" value="ECO:0007669"/>
    <property type="project" value="InterPro"/>
</dbReference>
<dbReference type="CDD" id="cd00093">
    <property type="entry name" value="HTH_XRE"/>
    <property type="match status" value="1"/>
</dbReference>
<reference evidence="2 3" key="1">
    <citation type="submission" date="2020-02" db="EMBL/GenBank/DDBJ databases">
        <title>The whole genome sequence of CPCC 205119.</title>
        <authorList>
            <person name="Jiang Z."/>
        </authorList>
    </citation>
    <scope>NUCLEOTIDE SEQUENCE [LARGE SCALE GENOMIC DNA]</scope>
    <source>
        <strain evidence="2 3">CPCC 205119</strain>
    </source>
</reference>
<sequence length="207" mass="21791">MIDPDALRRIRTDRGLSQRRLATAAGVDPLTVKRIEGGADAGDLPLRVLDHLAGCLAVPVQDLLRTRTAAAPEDLVQAVGAALLAHGRTTITRLAGALAATVDDATHAVAGLDAHLAAAGMSLARRHDEIWLVPLVDTARTAPADRPLTLAEARLLRRIHRGEDVRRVLSGPDRQFVLPALLRRGLVVDHGAGPVVTPHVAASLATA</sequence>
<evidence type="ECO:0000259" key="1">
    <source>
        <dbReference type="PROSITE" id="PS50943"/>
    </source>
</evidence>
<dbReference type="SUPFAM" id="SSF47413">
    <property type="entry name" value="lambda repressor-like DNA-binding domains"/>
    <property type="match status" value="1"/>
</dbReference>
<accession>A0A7K3WK98</accession>
<dbReference type="EMBL" id="JAAGWK010000030">
    <property type="protein sequence ID" value="NEL56130.1"/>
    <property type="molecule type" value="Genomic_DNA"/>
</dbReference>
<proteinExistence type="predicted"/>
<dbReference type="SMART" id="SM00530">
    <property type="entry name" value="HTH_XRE"/>
    <property type="match status" value="1"/>
</dbReference>
<organism evidence="2 3">
    <name type="scientific">Goekera deserti</name>
    <dbReference type="NCBI Taxonomy" id="2497753"/>
    <lineage>
        <taxon>Bacteria</taxon>
        <taxon>Bacillati</taxon>
        <taxon>Actinomycetota</taxon>
        <taxon>Actinomycetes</taxon>
        <taxon>Geodermatophilales</taxon>
        <taxon>Geodermatophilaceae</taxon>
        <taxon>Goekera</taxon>
    </lineage>
</organism>
<dbReference type="RefSeq" id="WP_152727273.1">
    <property type="nucleotide sequence ID" value="NZ_JAABOZ010000001.1"/>
</dbReference>
<protein>
    <submittedName>
        <fullName evidence="2">Helix-turn-helix transcriptional regulator</fullName>
    </submittedName>
</protein>
<dbReference type="PROSITE" id="PS50943">
    <property type="entry name" value="HTH_CROC1"/>
    <property type="match status" value="1"/>
</dbReference>
<dbReference type="AlphaFoldDB" id="A0A7K3WK98"/>
<gene>
    <name evidence="2" type="ORF">G1H19_19330</name>
</gene>
<evidence type="ECO:0000313" key="3">
    <source>
        <dbReference type="Proteomes" id="UP000470470"/>
    </source>
</evidence>
<name>A0A7K3WK98_9ACTN</name>
<dbReference type="Proteomes" id="UP000470470">
    <property type="component" value="Unassembled WGS sequence"/>
</dbReference>